<dbReference type="Gene3D" id="3.60.10.10">
    <property type="entry name" value="Endonuclease/exonuclease/phosphatase"/>
    <property type="match status" value="1"/>
</dbReference>
<evidence type="ECO:0000313" key="3">
    <source>
        <dbReference type="EnsemblPlants" id="cds.evm.model.06.513"/>
    </source>
</evidence>
<dbReference type="EMBL" id="UZAU01000566">
    <property type="status" value="NOT_ANNOTATED_CDS"/>
    <property type="molecule type" value="Genomic_DNA"/>
</dbReference>
<organism evidence="3 4">
    <name type="scientific">Cannabis sativa</name>
    <name type="common">Hemp</name>
    <name type="synonym">Marijuana</name>
    <dbReference type="NCBI Taxonomy" id="3483"/>
    <lineage>
        <taxon>Eukaryota</taxon>
        <taxon>Viridiplantae</taxon>
        <taxon>Streptophyta</taxon>
        <taxon>Embryophyta</taxon>
        <taxon>Tracheophyta</taxon>
        <taxon>Spermatophyta</taxon>
        <taxon>Magnoliopsida</taxon>
        <taxon>eudicotyledons</taxon>
        <taxon>Gunneridae</taxon>
        <taxon>Pentapetalae</taxon>
        <taxon>rosids</taxon>
        <taxon>fabids</taxon>
        <taxon>Rosales</taxon>
        <taxon>Cannabaceae</taxon>
        <taxon>Cannabis</taxon>
    </lineage>
</organism>
<sequence>MDASAVSNMFQDTVQVSQDERTFALNPSEVDEPEEANQNAIKGWKWKEIDDGIIQFTFLNRNNALKVLALCPWQLPLKKRIVSDDEAEKEEMVITQLPLVYLPGIGEVAPFGNNTKAISILELQLVACPDASSEASENGTAGVRPTLEAHGRPIETEATQPHLAGTEGDCGNCELEPSHLKKDVDWPTSNCWADPMARELLMGSLTVDKYFREPTLLNPILDIEDFTVQEHLHGPRKRKASDGLIFTPPKIPTTSKQYSMQSKLVGSAHAVKGSASRRGRRGRKTPASMVEYHTPNRMGRSPKNQVNLAAMPKSFKGRQHTKSRVGRRSTLLSHWEGSSFDLTMNLDNHFVTGGFSIWGYGDLPRKVSTVAMKILSWNCRGLGNSTTVQQLTALVRQHNPEMVILSEVRLLNNKFSRTCNKLKFVGWHYVPPIGSVGGLGLCWKKGVSCNIQFASRFLIIGEISFDPPGCLWKFFGGNGSQMGGAVKRARLDHGLASLDWCILFPNAIITHLSASGSDHRPFLLDATASANCKRRSFKYENMSARIQDFLGWLKKPGQAILEELLQKVITPEEGNMLSSMPSVTEMEEAFSEMGKDKAPGPDGFPMSFYNHHWTTKIISPNQVAFVKGRHIAENAMIAREIVHSMKKRKGKGGYMLIKIDLEKAYDRMGWEFVIKMLRLLGFPNTFTEWIKTCISVSAIKLLLNGCIVRKFTPE</sequence>
<dbReference type="EnsemblPlants" id="evm.model.06.513">
    <property type="protein sequence ID" value="cds.evm.model.06.513"/>
    <property type="gene ID" value="evm.TU.06.513"/>
</dbReference>
<evidence type="ECO:0000259" key="2">
    <source>
        <dbReference type="Pfam" id="PF00078"/>
    </source>
</evidence>
<dbReference type="SUPFAM" id="SSF56219">
    <property type="entry name" value="DNase I-like"/>
    <property type="match status" value="1"/>
</dbReference>
<dbReference type="AlphaFoldDB" id="A0A803PYN7"/>
<feature type="domain" description="Reverse transcriptase" evidence="2">
    <location>
        <begin position="616"/>
        <end position="698"/>
    </location>
</feature>
<reference evidence="3" key="2">
    <citation type="submission" date="2021-03" db="UniProtKB">
        <authorList>
            <consortium name="EnsemblPlants"/>
        </authorList>
    </citation>
    <scope>IDENTIFICATION</scope>
</reference>
<dbReference type="Gramene" id="evm.model.06.513">
    <property type="protein sequence ID" value="cds.evm.model.06.513"/>
    <property type="gene ID" value="evm.TU.06.513"/>
</dbReference>
<dbReference type="PANTHER" id="PTHR46890">
    <property type="entry name" value="NON-LTR RETROLELEMENT REVERSE TRANSCRIPTASE-LIKE PROTEIN-RELATED"/>
    <property type="match status" value="1"/>
</dbReference>
<dbReference type="InterPro" id="IPR036691">
    <property type="entry name" value="Endo/exonu/phosph_ase_sf"/>
</dbReference>
<dbReference type="InterPro" id="IPR000477">
    <property type="entry name" value="RT_dom"/>
</dbReference>
<proteinExistence type="predicted"/>
<dbReference type="Pfam" id="PF00078">
    <property type="entry name" value="RVT_1"/>
    <property type="match status" value="1"/>
</dbReference>
<keyword evidence="4" id="KW-1185">Reference proteome</keyword>
<evidence type="ECO:0000256" key="1">
    <source>
        <dbReference type="SAM" id="MobiDB-lite"/>
    </source>
</evidence>
<feature type="compositionally biased region" description="Basic residues" evidence="1">
    <location>
        <begin position="275"/>
        <end position="284"/>
    </location>
</feature>
<evidence type="ECO:0000313" key="4">
    <source>
        <dbReference type="Proteomes" id="UP000596661"/>
    </source>
</evidence>
<dbReference type="Proteomes" id="UP000596661">
    <property type="component" value="Chromosome 6"/>
</dbReference>
<reference evidence="3" key="1">
    <citation type="submission" date="2018-11" db="EMBL/GenBank/DDBJ databases">
        <authorList>
            <person name="Grassa J C."/>
        </authorList>
    </citation>
    <scope>NUCLEOTIDE SEQUENCE [LARGE SCALE GENOMIC DNA]</scope>
</reference>
<protein>
    <recommendedName>
        <fullName evidence="2">Reverse transcriptase domain-containing protein</fullName>
    </recommendedName>
</protein>
<dbReference type="PANTHER" id="PTHR46890:SF48">
    <property type="entry name" value="RNA-DIRECTED DNA POLYMERASE"/>
    <property type="match status" value="1"/>
</dbReference>
<feature type="region of interest" description="Disordered" evidence="1">
    <location>
        <begin position="267"/>
        <end position="287"/>
    </location>
</feature>
<name>A0A803PYN7_CANSA</name>
<dbReference type="InterPro" id="IPR052343">
    <property type="entry name" value="Retrotransposon-Effector_Assoc"/>
</dbReference>
<accession>A0A803PYN7</accession>